<reference evidence="2 3" key="1">
    <citation type="submission" date="2016-10" db="EMBL/GenBank/DDBJ databases">
        <authorList>
            <person name="de Groot N.N."/>
        </authorList>
    </citation>
    <scope>NUCLEOTIDE SEQUENCE [LARGE SCALE GENOMIC DNA]</scope>
    <source>
        <strain evidence="2 3">CPCC 202699</strain>
    </source>
</reference>
<keyword evidence="1" id="KW-0812">Transmembrane</keyword>
<keyword evidence="1" id="KW-1133">Transmembrane helix</keyword>
<feature type="transmembrane region" description="Helical" evidence="1">
    <location>
        <begin position="157"/>
        <end position="178"/>
    </location>
</feature>
<dbReference type="Proteomes" id="UP000199515">
    <property type="component" value="Unassembled WGS sequence"/>
</dbReference>
<keyword evidence="1" id="KW-0472">Membrane</keyword>
<feature type="transmembrane region" description="Helical" evidence="1">
    <location>
        <begin position="74"/>
        <end position="95"/>
    </location>
</feature>
<dbReference type="STRING" id="589385.SAMN05421504_11416"/>
<keyword evidence="3" id="KW-1185">Reference proteome</keyword>
<feature type="transmembrane region" description="Helical" evidence="1">
    <location>
        <begin position="7"/>
        <end position="27"/>
    </location>
</feature>
<sequence length="196" mass="21002">MLAVTLLGIGMLGYVAWVLEFFLPTGLSPIHIRVENLYLDGQRFAPLFKYVQVVAGGALIVSGLPLMRLSPLHWLARLTAATVALLGVTVVAGALFPQSPWVTLLTNLVFVVGEASLALWWPPGWRASAFIGLLLVLGTWLGVLLLESLGGGQYVGIVTRLQMVLRAVLLGIGAAYLFRDRHMVSAHGRSADFAGG</sequence>
<evidence type="ECO:0008006" key="4">
    <source>
        <dbReference type="Google" id="ProtNLM"/>
    </source>
</evidence>
<name>A0A1H3SKI8_9PSEU</name>
<organism evidence="2 3">
    <name type="scientific">Amycolatopsis xylanica</name>
    <dbReference type="NCBI Taxonomy" id="589385"/>
    <lineage>
        <taxon>Bacteria</taxon>
        <taxon>Bacillati</taxon>
        <taxon>Actinomycetota</taxon>
        <taxon>Actinomycetes</taxon>
        <taxon>Pseudonocardiales</taxon>
        <taxon>Pseudonocardiaceae</taxon>
        <taxon>Amycolatopsis</taxon>
    </lineage>
</organism>
<evidence type="ECO:0000313" key="3">
    <source>
        <dbReference type="Proteomes" id="UP000199515"/>
    </source>
</evidence>
<dbReference type="RefSeq" id="WP_091299194.1">
    <property type="nucleotide sequence ID" value="NZ_FNON01000014.1"/>
</dbReference>
<dbReference type="EMBL" id="FNON01000014">
    <property type="protein sequence ID" value="SDZ37629.1"/>
    <property type="molecule type" value="Genomic_DNA"/>
</dbReference>
<accession>A0A1H3SKI8</accession>
<gene>
    <name evidence="2" type="ORF">SAMN05421504_11416</name>
</gene>
<evidence type="ECO:0000256" key="1">
    <source>
        <dbReference type="SAM" id="Phobius"/>
    </source>
</evidence>
<dbReference type="AlphaFoldDB" id="A0A1H3SKI8"/>
<evidence type="ECO:0000313" key="2">
    <source>
        <dbReference type="EMBL" id="SDZ37629.1"/>
    </source>
</evidence>
<feature type="transmembrane region" description="Helical" evidence="1">
    <location>
        <begin position="101"/>
        <end position="120"/>
    </location>
</feature>
<proteinExistence type="predicted"/>
<feature type="transmembrane region" description="Helical" evidence="1">
    <location>
        <begin position="127"/>
        <end position="145"/>
    </location>
</feature>
<protein>
    <recommendedName>
        <fullName evidence="4">DUF998 domain-containing protein</fullName>
    </recommendedName>
</protein>
<feature type="transmembrane region" description="Helical" evidence="1">
    <location>
        <begin position="47"/>
        <end position="67"/>
    </location>
</feature>